<organism evidence="1 2">
    <name type="scientific">Zasmidium cellare</name>
    <name type="common">Wine cellar mold</name>
    <name type="synonym">Racodium cellare</name>
    <dbReference type="NCBI Taxonomy" id="395010"/>
    <lineage>
        <taxon>Eukaryota</taxon>
        <taxon>Fungi</taxon>
        <taxon>Dikarya</taxon>
        <taxon>Ascomycota</taxon>
        <taxon>Pezizomycotina</taxon>
        <taxon>Dothideomycetes</taxon>
        <taxon>Dothideomycetidae</taxon>
        <taxon>Mycosphaerellales</taxon>
        <taxon>Mycosphaerellaceae</taxon>
        <taxon>Zasmidium</taxon>
    </lineage>
</organism>
<name>A0ABR0EYI4_ZASCE</name>
<dbReference type="EMBL" id="JAXOVC010000001">
    <property type="protein sequence ID" value="KAK4506444.1"/>
    <property type="molecule type" value="Genomic_DNA"/>
</dbReference>
<protein>
    <submittedName>
        <fullName evidence="1">Uncharacterized protein</fullName>
    </submittedName>
</protein>
<sequence>MGRTKFHDLQAELKKTKTEFEALKREKEGCRVAVSEGLGLGDHITVLSVGHNFESIYLHTGLIPVQVQRWIAGHGLVNGLLYPLIEESADMLRLYRLFLYSGKIGSKDEDIVRPSPDSSAHDDEAEEAKDSEWHQLVLMYHFGSKIRDEKFVNKVLDALVEKVQEEDRWPTDLAWDVYDETKVGDALRRLYVDLHVWVGQGSGVNYPYEDRDGPEQFRRDVKVGMIMAGEKVHDPEVEMPWQTQFCALYHTHFVTPVCGTASAEVIDLSQD</sequence>
<evidence type="ECO:0000313" key="2">
    <source>
        <dbReference type="Proteomes" id="UP001305779"/>
    </source>
</evidence>
<comment type="caution">
    <text evidence="1">The sequence shown here is derived from an EMBL/GenBank/DDBJ whole genome shotgun (WGS) entry which is preliminary data.</text>
</comment>
<accession>A0ABR0EYI4</accession>
<proteinExistence type="predicted"/>
<evidence type="ECO:0000313" key="1">
    <source>
        <dbReference type="EMBL" id="KAK4506444.1"/>
    </source>
</evidence>
<gene>
    <name evidence="1" type="ORF">PRZ48_000176</name>
</gene>
<reference evidence="1 2" key="1">
    <citation type="journal article" date="2023" name="G3 (Bethesda)">
        <title>A chromosome-level genome assembly of Zasmidium syzygii isolated from banana leaves.</title>
        <authorList>
            <person name="van Westerhoven A.C."/>
            <person name="Mehrabi R."/>
            <person name="Talebi R."/>
            <person name="Steentjes M.B.F."/>
            <person name="Corcolon B."/>
            <person name="Chong P.A."/>
            <person name="Kema G.H.J."/>
            <person name="Seidl M.F."/>
        </authorList>
    </citation>
    <scope>NUCLEOTIDE SEQUENCE [LARGE SCALE GENOMIC DNA]</scope>
    <source>
        <strain evidence="1 2">P124</strain>
    </source>
</reference>
<keyword evidence="2" id="KW-1185">Reference proteome</keyword>
<dbReference type="Proteomes" id="UP001305779">
    <property type="component" value="Unassembled WGS sequence"/>
</dbReference>